<dbReference type="AlphaFoldDB" id="A0AAP5EBI9"/>
<dbReference type="RefSeq" id="WP_307107782.1">
    <property type="nucleotide sequence ID" value="NZ_JAUTAS010000001.1"/>
</dbReference>
<comment type="caution">
    <text evidence="1">The sequence shown here is derived from an EMBL/GenBank/DDBJ whole genome shotgun (WGS) entry which is preliminary data.</text>
</comment>
<dbReference type="EMBL" id="JAUTAS010000001">
    <property type="protein sequence ID" value="MDQ1110492.1"/>
    <property type="molecule type" value="Genomic_DNA"/>
</dbReference>
<name>A0AAP5EBI9_9GAMM</name>
<evidence type="ECO:0000313" key="2">
    <source>
        <dbReference type="Proteomes" id="UP001226084"/>
    </source>
</evidence>
<sequence>MDIESYLALMHFHPKWKEYGLVPADQLQLLMESYEPGMEDASEHDRNGVFHWWLKQSPSKDVLVKLVELSYLDADQLMADDVRRHITKSERFDREVAQAIAHGAIRER</sequence>
<gene>
    <name evidence="1" type="ORF">QE424_003651</name>
</gene>
<evidence type="ECO:0000313" key="1">
    <source>
        <dbReference type="EMBL" id="MDQ1110492.1"/>
    </source>
</evidence>
<reference evidence="1" key="1">
    <citation type="submission" date="2023-07" db="EMBL/GenBank/DDBJ databases">
        <title>Functional and genomic diversity of the sorghum phyllosphere microbiome.</title>
        <authorList>
            <person name="Shade A."/>
        </authorList>
    </citation>
    <scope>NUCLEOTIDE SEQUENCE</scope>
    <source>
        <strain evidence="1">SORGH_AS_0457</strain>
    </source>
</reference>
<organism evidence="1 2">
    <name type="scientific">Stenotrophomonas rhizophila</name>
    <dbReference type="NCBI Taxonomy" id="216778"/>
    <lineage>
        <taxon>Bacteria</taxon>
        <taxon>Pseudomonadati</taxon>
        <taxon>Pseudomonadota</taxon>
        <taxon>Gammaproteobacteria</taxon>
        <taxon>Lysobacterales</taxon>
        <taxon>Lysobacteraceae</taxon>
        <taxon>Stenotrophomonas</taxon>
    </lineage>
</organism>
<protein>
    <submittedName>
        <fullName evidence="1">Uncharacterized protein</fullName>
    </submittedName>
</protein>
<dbReference type="Proteomes" id="UP001226084">
    <property type="component" value="Unassembled WGS sequence"/>
</dbReference>
<accession>A0AAP5EBI9</accession>
<proteinExistence type="predicted"/>